<evidence type="ECO:0000256" key="1">
    <source>
        <dbReference type="ARBA" id="ARBA00005384"/>
    </source>
</evidence>
<organism evidence="9 10">
    <name type="scientific">Candidatus Pantoea varia</name>
    <dbReference type="NCBI Taxonomy" id="1881036"/>
    <lineage>
        <taxon>Bacteria</taxon>
        <taxon>Pseudomonadati</taxon>
        <taxon>Pseudomonadota</taxon>
        <taxon>Gammaproteobacteria</taxon>
        <taxon>Enterobacterales</taxon>
        <taxon>Erwiniaceae</taxon>
        <taxon>Pantoea</taxon>
    </lineage>
</organism>
<dbReference type="SUPFAM" id="SSF53383">
    <property type="entry name" value="PLP-dependent transferases"/>
    <property type="match status" value="1"/>
</dbReference>
<dbReference type="SMART" id="SM00345">
    <property type="entry name" value="HTH_GNTR"/>
    <property type="match status" value="1"/>
</dbReference>
<dbReference type="CDD" id="cd00609">
    <property type="entry name" value="AAT_like"/>
    <property type="match status" value="1"/>
</dbReference>
<proteinExistence type="inferred from homology"/>
<keyword evidence="2 9" id="KW-0032">Aminotransferase</keyword>
<keyword evidence="4" id="KW-0663">Pyridoxal phosphate</keyword>
<evidence type="ECO:0000256" key="5">
    <source>
        <dbReference type="ARBA" id="ARBA00023015"/>
    </source>
</evidence>
<evidence type="ECO:0000313" key="9">
    <source>
        <dbReference type="EMBL" id="SFO30780.1"/>
    </source>
</evidence>
<dbReference type="CDD" id="cd07377">
    <property type="entry name" value="WHTH_GntR"/>
    <property type="match status" value="1"/>
</dbReference>
<dbReference type="OrthoDB" id="9804020at2"/>
<dbReference type="InterPro" id="IPR036388">
    <property type="entry name" value="WH-like_DNA-bd_sf"/>
</dbReference>
<evidence type="ECO:0000313" key="10">
    <source>
        <dbReference type="Proteomes" id="UP000198968"/>
    </source>
</evidence>
<evidence type="ECO:0000259" key="8">
    <source>
        <dbReference type="PROSITE" id="PS50949"/>
    </source>
</evidence>
<dbReference type="GO" id="GO:0008483">
    <property type="term" value="F:transaminase activity"/>
    <property type="evidence" value="ECO:0007669"/>
    <property type="project" value="UniProtKB-KW"/>
</dbReference>
<evidence type="ECO:0000256" key="7">
    <source>
        <dbReference type="ARBA" id="ARBA00023163"/>
    </source>
</evidence>
<dbReference type="RefSeq" id="WP_090965988.1">
    <property type="nucleotide sequence ID" value="NZ_FOVG01000004.1"/>
</dbReference>
<dbReference type="Gene3D" id="1.10.10.10">
    <property type="entry name" value="Winged helix-like DNA-binding domain superfamily/Winged helix DNA-binding domain"/>
    <property type="match status" value="1"/>
</dbReference>
<evidence type="ECO:0000256" key="2">
    <source>
        <dbReference type="ARBA" id="ARBA00022576"/>
    </source>
</evidence>
<dbReference type="GO" id="GO:0030170">
    <property type="term" value="F:pyridoxal phosphate binding"/>
    <property type="evidence" value="ECO:0007669"/>
    <property type="project" value="InterPro"/>
</dbReference>
<reference evidence="10" key="1">
    <citation type="submission" date="2016-10" db="EMBL/GenBank/DDBJ databases">
        <authorList>
            <person name="Varghese N."/>
            <person name="Submissions S."/>
        </authorList>
    </citation>
    <scope>NUCLEOTIDE SEQUENCE [LARGE SCALE GENOMIC DNA]</scope>
    <source>
        <strain evidence="10">OV426</strain>
    </source>
</reference>
<dbReference type="FunFam" id="3.40.640.10:FF:000023">
    <property type="entry name" value="Transcriptional regulator, GntR family"/>
    <property type="match status" value="1"/>
</dbReference>
<dbReference type="InterPro" id="IPR015422">
    <property type="entry name" value="PyrdxlP-dep_Trfase_small"/>
</dbReference>
<keyword evidence="3 9" id="KW-0808">Transferase</keyword>
<keyword evidence="10" id="KW-1185">Reference proteome</keyword>
<comment type="similarity">
    <text evidence="1">In the C-terminal section; belongs to the class-I pyridoxal-phosphate-dependent aminotransferase family.</text>
</comment>
<dbReference type="AlphaFoldDB" id="A0A1I5G499"/>
<dbReference type="InterPro" id="IPR015424">
    <property type="entry name" value="PyrdxlP-dep_Trfase"/>
</dbReference>
<dbReference type="GO" id="GO:0003700">
    <property type="term" value="F:DNA-binding transcription factor activity"/>
    <property type="evidence" value="ECO:0007669"/>
    <property type="project" value="InterPro"/>
</dbReference>
<dbReference type="Pfam" id="PF00392">
    <property type="entry name" value="GntR"/>
    <property type="match status" value="1"/>
</dbReference>
<dbReference type="InterPro" id="IPR015421">
    <property type="entry name" value="PyrdxlP-dep_Trfase_major"/>
</dbReference>
<dbReference type="PROSITE" id="PS50949">
    <property type="entry name" value="HTH_GNTR"/>
    <property type="match status" value="1"/>
</dbReference>
<dbReference type="InterPro" id="IPR004839">
    <property type="entry name" value="Aminotransferase_I/II_large"/>
</dbReference>
<keyword evidence="6 9" id="KW-0238">DNA-binding</keyword>
<dbReference type="SUPFAM" id="SSF46785">
    <property type="entry name" value="Winged helix' DNA-binding domain"/>
    <property type="match status" value="1"/>
</dbReference>
<dbReference type="Pfam" id="PF00155">
    <property type="entry name" value="Aminotran_1_2"/>
    <property type="match status" value="1"/>
</dbReference>
<evidence type="ECO:0000256" key="6">
    <source>
        <dbReference type="ARBA" id="ARBA00023125"/>
    </source>
</evidence>
<keyword evidence="7" id="KW-0804">Transcription</keyword>
<dbReference type="Gene3D" id="3.40.640.10">
    <property type="entry name" value="Type I PLP-dependent aspartate aminotransferase-like (Major domain)"/>
    <property type="match status" value="1"/>
</dbReference>
<accession>A0A1I5G499</accession>
<evidence type="ECO:0000256" key="3">
    <source>
        <dbReference type="ARBA" id="ARBA00022679"/>
    </source>
</evidence>
<sequence>MAKYQRLMDEIQQQIEAGIWLPGTRLPSLRQQVAQQGISLMTVLHAYELLESQGWIVSRPQSGYYVAPRALAPAPLSVAISEQVDINDFVFDVLQATRDPAIVPFGSAFPDPALFPQRQLMRSLANVSHHLTPTDALHNLPPGNATLRQLLAQRYARQGITLSPDEIVITSGALEALNLSLQSLTEPGDYVVIEHPGFYGALQAIERLKLKALAIPVDAKQGIDLVQLEEALQRWPVKACWLMTTLQNPLSVTLTPERKEQLVALLARYQVPMIEDDVYAELWAGDVAPLPAKAWDRQGNVLHCGSFSKSLVAGFRVGWVAAGQHAQRIQRLQLMSTLSTSAPMQLALADFLATRRYDTHLKRLRQILAKRQQMARQALLKVLPPQATVSEARGGYFLWVTLPESINTTRLYQQALAQGISIAPGQLFSAGEQFSHCFRLNTAWPWDSRAEAAIATLGQLMAEPQVD</sequence>
<dbReference type="Proteomes" id="UP000198968">
    <property type="component" value="Unassembled WGS sequence"/>
</dbReference>
<gene>
    <name evidence="9" type="ORF">SAMN05428971_3560</name>
</gene>
<evidence type="ECO:0000256" key="4">
    <source>
        <dbReference type="ARBA" id="ARBA00022898"/>
    </source>
</evidence>
<dbReference type="InterPro" id="IPR051446">
    <property type="entry name" value="HTH_trans_reg/aminotransferase"/>
</dbReference>
<dbReference type="InterPro" id="IPR000524">
    <property type="entry name" value="Tscrpt_reg_HTH_GntR"/>
</dbReference>
<dbReference type="GO" id="GO:0003677">
    <property type="term" value="F:DNA binding"/>
    <property type="evidence" value="ECO:0007669"/>
    <property type="project" value="UniProtKB-KW"/>
</dbReference>
<name>A0A1I5G499_9GAMM</name>
<dbReference type="PANTHER" id="PTHR46577">
    <property type="entry name" value="HTH-TYPE TRANSCRIPTIONAL REGULATORY PROTEIN GABR"/>
    <property type="match status" value="1"/>
</dbReference>
<dbReference type="EMBL" id="FOVG01000004">
    <property type="protein sequence ID" value="SFO30780.1"/>
    <property type="molecule type" value="Genomic_DNA"/>
</dbReference>
<dbReference type="InterPro" id="IPR036390">
    <property type="entry name" value="WH_DNA-bd_sf"/>
</dbReference>
<feature type="domain" description="HTH gntR-type" evidence="8">
    <location>
        <begin position="1"/>
        <end position="69"/>
    </location>
</feature>
<protein>
    <submittedName>
        <fullName evidence="9">DNA-binding transcriptional regulator, MocR family, contains an aminotransferase domain</fullName>
    </submittedName>
</protein>
<keyword evidence="5" id="KW-0805">Transcription regulation</keyword>
<dbReference type="Gene3D" id="3.90.1150.10">
    <property type="entry name" value="Aspartate Aminotransferase, domain 1"/>
    <property type="match status" value="1"/>
</dbReference>
<dbReference type="PANTHER" id="PTHR46577:SF2">
    <property type="entry name" value="TRANSCRIPTIONAL REGULATORY PROTEIN"/>
    <property type="match status" value="1"/>
</dbReference>